<organism evidence="1 2">
    <name type="scientific">Panagrolaimus sp. ES5</name>
    <dbReference type="NCBI Taxonomy" id="591445"/>
    <lineage>
        <taxon>Eukaryota</taxon>
        <taxon>Metazoa</taxon>
        <taxon>Ecdysozoa</taxon>
        <taxon>Nematoda</taxon>
        <taxon>Chromadorea</taxon>
        <taxon>Rhabditida</taxon>
        <taxon>Tylenchina</taxon>
        <taxon>Panagrolaimomorpha</taxon>
        <taxon>Panagrolaimoidea</taxon>
        <taxon>Panagrolaimidae</taxon>
        <taxon>Panagrolaimus</taxon>
    </lineage>
</organism>
<proteinExistence type="predicted"/>
<dbReference type="Proteomes" id="UP000887579">
    <property type="component" value="Unplaced"/>
</dbReference>
<protein>
    <submittedName>
        <fullName evidence="2">5'-deoxynucleotidase HDDC2</fullName>
    </submittedName>
</protein>
<evidence type="ECO:0000313" key="2">
    <source>
        <dbReference type="WBParaSite" id="ES5_v2.g17350.t2"/>
    </source>
</evidence>
<evidence type="ECO:0000313" key="1">
    <source>
        <dbReference type="Proteomes" id="UP000887579"/>
    </source>
</evidence>
<reference evidence="2" key="1">
    <citation type="submission" date="2022-11" db="UniProtKB">
        <authorList>
            <consortium name="WormBaseParasite"/>
        </authorList>
    </citation>
    <scope>IDENTIFICATION</scope>
</reference>
<name>A0AC34FJ50_9BILA</name>
<accession>A0AC34FJ50</accession>
<sequence length="193" mass="21948">MSTDNKKTQIFELLSTLDALKHLVRTGWIHFKVPQPETVSGHMYRMAILAMTLSGEDPSLDAIRCVKMALVHDIGEAIVGDITPRCGVSEAEKFKLEEDAVKKIASFVPTTLGNEWEALWREYEAAETSEAKAVKQLDKFDMIAQAFSYEQKYGLDLSEFFSSTVNAFSTEPFISWNNELRERRTNWSNSKKE</sequence>
<dbReference type="WBParaSite" id="ES5_v2.g17350.t2">
    <property type="protein sequence ID" value="ES5_v2.g17350.t2"/>
    <property type="gene ID" value="ES5_v2.g17350"/>
</dbReference>